<gene>
    <name evidence="4" type="ORF">QWT87_13775</name>
</gene>
<dbReference type="PROSITE" id="PS50005">
    <property type="entry name" value="TPR"/>
    <property type="match status" value="3"/>
</dbReference>
<organism evidence="4 5">
    <name type="scientific">Chryseobacterium urinae</name>
    <dbReference type="NCBI Taxonomy" id="3058400"/>
    <lineage>
        <taxon>Bacteria</taxon>
        <taxon>Pseudomonadati</taxon>
        <taxon>Bacteroidota</taxon>
        <taxon>Flavobacteriia</taxon>
        <taxon>Flavobacteriales</taxon>
        <taxon>Weeksellaceae</taxon>
        <taxon>Chryseobacterium group</taxon>
        <taxon>Chryseobacterium</taxon>
    </lineage>
</organism>
<evidence type="ECO:0000256" key="2">
    <source>
        <dbReference type="ARBA" id="ARBA00022803"/>
    </source>
</evidence>
<evidence type="ECO:0000256" key="3">
    <source>
        <dbReference type="PROSITE-ProRule" id="PRU00339"/>
    </source>
</evidence>
<evidence type="ECO:0000313" key="4">
    <source>
        <dbReference type="EMBL" id="MDO3425965.1"/>
    </source>
</evidence>
<dbReference type="Gene3D" id="1.25.40.10">
    <property type="entry name" value="Tetratricopeptide repeat domain"/>
    <property type="match status" value="2"/>
</dbReference>
<protein>
    <submittedName>
        <fullName evidence="4">Tetratricopeptide repeat protein</fullName>
    </submittedName>
</protein>
<evidence type="ECO:0000313" key="5">
    <source>
        <dbReference type="Proteomes" id="UP001168128"/>
    </source>
</evidence>
<feature type="repeat" description="TPR" evidence="3">
    <location>
        <begin position="168"/>
        <end position="201"/>
    </location>
</feature>
<dbReference type="Pfam" id="PF13181">
    <property type="entry name" value="TPR_8"/>
    <property type="match status" value="2"/>
</dbReference>
<sequence length="285" mass="32957">MENTYITWESFTKGFGKEMVIAEDVYNNMVERSGLKDHCLSKFDFTFVSDKRENLIKLSNFLNEHYPYSVDEVTEYEDVWEINGKTNEIAVTKDNLTYWALDMYKRGYEFDAVLDAYGSFFDPKEQIFPELEDADYYFDLGIECYYKGDLSGAITNFSLAISINPNEPDAYYSRAIVKNELYTWKSALNDYDKALEIAPDFSSALINRGGLKDENGDYQGAIIDYQKVIQLENPEKEDLQQAYFNLGNTKLNLKDLKGACESWKKALDLGAEYAKDRINEYCQNV</sequence>
<feature type="repeat" description="TPR" evidence="3">
    <location>
        <begin position="240"/>
        <end position="273"/>
    </location>
</feature>
<keyword evidence="5" id="KW-1185">Reference proteome</keyword>
<dbReference type="PANTHER" id="PTHR44858">
    <property type="entry name" value="TETRATRICOPEPTIDE REPEAT PROTEIN 6"/>
    <property type="match status" value="1"/>
</dbReference>
<keyword evidence="2 3" id="KW-0802">TPR repeat</keyword>
<dbReference type="SUPFAM" id="SSF48452">
    <property type="entry name" value="TPR-like"/>
    <property type="match status" value="1"/>
</dbReference>
<keyword evidence="1" id="KW-0677">Repeat</keyword>
<dbReference type="RefSeq" id="WP_302716553.1">
    <property type="nucleotide sequence ID" value="NZ_JAULSJ010000021.1"/>
</dbReference>
<dbReference type="InterPro" id="IPR019734">
    <property type="entry name" value="TPR_rpt"/>
</dbReference>
<proteinExistence type="predicted"/>
<evidence type="ECO:0000256" key="1">
    <source>
        <dbReference type="ARBA" id="ARBA00022737"/>
    </source>
</evidence>
<dbReference type="Pfam" id="PF13414">
    <property type="entry name" value="TPR_11"/>
    <property type="match status" value="1"/>
</dbReference>
<dbReference type="InterPro" id="IPR011990">
    <property type="entry name" value="TPR-like_helical_dom_sf"/>
</dbReference>
<dbReference type="SMART" id="SM00028">
    <property type="entry name" value="TPR"/>
    <property type="match status" value="4"/>
</dbReference>
<dbReference type="InterPro" id="IPR050498">
    <property type="entry name" value="Ycf3"/>
</dbReference>
<comment type="caution">
    <text evidence="4">The sequence shown here is derived from an EMBL/GenBank/DDBJ whole genome shotgun (WGS) entry which is preliminary data.</text>
</comment>
<reference evidence="4" key="1">
    <citation type="submission" date="2023-07" db="EMBL/GenBank/DDBJ databases">
        <title>AMR profile of multidrug- resistance Chryseobacterium gambrini related strain.</title>
        <authorList>
            <person name="Kirdat K."/>
            <person name="Bhatt A."/>
            <person name="Kuyare S."/>
            <person name="Yadav A."/>
        </authorList>
    </citation>
    <scope>NUCLEOTIDE SEQUENCE</scope>
    <source>
        <strain evidence="4">APV-1</strain>
    </source>
</reference>
<name>A0ABT8U7B2_9FLAO</name>
<dbReference type="PANTHER" id="PTHR44858:SF1">
    <property type="entry name" value="UDP-N-ACETYLGLUCOSAMINE--PEPTIDE N-ACETYLGLUCOSAMINYLTRANSFERASE SPINDLY-RELATED"/>
    <property type="match status" value="1"/>
</dbReference>
<accession>A0ABT8U7B2</accession>
<dbReference type="EMBL" id="JAULSJ010000021">
    <property type="protein sequence ID" value="MDO3425965.1"/>
    <property type="molecule type" value="Genomic_DNA"/>
</dbReference>
<dbReference type="Proteomes" id="UP001168128">
    <property type="component" value="Unassembled WGS sequence"/>
</dbReference>
<feature type="repeat" description="TPR" evidence="3">
    <location>
        <begin position="134"/>
        <end position="167"/>
    </location>
</feature>